<evidence type="ECO:0000256" key="4">
    <source>
        <dbReference type="ARBA" id="ARBA00023163"/>
    </source>
</evidence>
<evidence type="ECO:0000313" key="6">
    <source>
        <dbReference type="EMBL" id="MCW8108238.1"/>
    </source>
</evidence>
<keyword evidence="4" id="KW-0804">Transcription</keyword>
<dbReference type="Pfam" id="PF03466">
    <property type="entry name" value="LysR_substrate"/>
    <property type="match status" value="1"/>
</dbReference>
<feature type="domain" description="HTH lysR-type" evidence="5">
    <location>
        <begin position="1"/>
        <end position="58"/>
    </location>
</feature>
<dbReference type="PRINTS" id="PR00039">
    <property type="entry name" value="HTHLYSR"/>
</dbReference>
<dbReference type="SUPFAM" id="SSF46785">
    <property type="entry name" value="Winged helix' DNA-binding domain"/>
    <property type="match status" value="1"/>
</dbReference>
<proteinExistence type="inferred from homology"/>
<dbReference type="InterPro" id="IPR036388">
    <property type="entry name" value="WH-like_DNA-bd_sf"/>
</dbReference>
<dbReference type="InterPro" id="IPR050176">
    <property type="entry name" value="LTTR"/>
</dbReference>
<keyword evidence="7" id="KW-1185">Reference proteome</keyword>
<dbReference type="Gene3D" id="1.10.10.10">
    <property type="entry name" value="Winged helix-like DNA-binding domain superfamily/Winged helix DNA-binding domain"/>
    <property type="match status" value="1"/>
</dbReference>
<dbReference type="RefSeq" id="WP_265616933.1">
    <property type="nucleotide sequence ID" value="NZ_JAPFRD010000009.1"/>
</dbReference>
<evidence type="ECO:0000256" key="1">
    <source>
        <dbReference type="ARBA" id="ARBA00009437"/>
    </source>
</evidence>
<keyword evidence="3" id="KW-0238">DNA-binding</keyword>
<gene>
    <name evidence="6" type="ORF">OPS25_07000</name>
</gene>
<sequence length="281" mass="31604">MDIRFLTTFLEVVNTRHFGKAAENLYLTQSAVSARIKLLEEYFHTSLFERHRNSIQLTQAGEKLLPFAQQLCDTLNQAKRALREQTAEYVVLGATQLASDLRLVDLLRFLHSDFNAWSIKAEVLTLDHLTRQLHERVVDFALSTEPVKSEDVICHPIVSIPLGLFSLNENTKIQSSEFVAVDWGSKAHEFLMHLHPDLRDAKLQTNSLNVAISTLSSEGGLAILPMQPNGHSIHFPHARLLQPVEGIGVTVYLSMLKTSKREGVADMFTAIKAWTQLNPVN</sequence>
<reference evidence="6" key="1">
    <citation type="submission" date="2022-11" db="EMBL/GenBank/DDBJ databases">
        <title>Alteromonas sp. nov., isolated from sea water of the Qingdao.</title>
        <authorList>
            <person name="Wang Q."/>
        </authorList>
    </citation>
    <scope>NUCLEOTIDE SEQUENCE</scope>
    <source>
        <strain evidence="6">ASW11-7</strain>
    </source>
</reference>
<dbReference type="PANTHER" id="PTHR30579">
    <property type="entry name" value="TRANSCRIPTIONAL REGULATOR"/>
    <property type="match status" value="1"/>
</dbReference>
<dbReference type="Proteomes" id="UP001142810">
    <property type="component" value="Unassembled WGS sequence"/>
</dbReference>
<dbReference type="PANTHER" id="PTHR30579:SF8">
    <property type="entry name" value="HTH-TYPE TRANSCRIPTIONAL REGULATOR HDFR"/>
    <property type="match status" value="1"/>
</dbReference>
<dbReference type="InterPro" id="IPR000847">
    <property type="entry name" value="LysR_HTH_N"/>
</dbReference>
<dbReference type="PROSITE" id="PS50931">
    <property type="entry name" value="HTH_LYSR"/>
    <property type="match status" value="1"/>
</dbReference>
<protein>
    <submittedName>
        <fullName evidence="6">LysR family transcriptional regulator</fullName>
    </submittedName>
</protein>
<organism evidence="6 7">
    <name type="scientific">Alteromonas aquimaris</name>
    <dbReference type="NCBI Taxonomy" id="2998417"/>
    <lineage>
        <taxon>Bacteria</taxon>
        <taxon>Pseudomonadati</taxon>
        <taxon>Pseudomonadota</taxon>
        <taxon>Gammaproteobacteria</taxon>
        <taxon>Alteromonadales</taxon>
        <taxon>Alteromonadaceae</taxon>
        <taxon>Alteromonas/Salinimonas group</taxon>
        <taxon>Alteromonas</taxon>
    </lineage>
</organism>
<name>A0ABT3P639_9ALTE</name>
<dbReference type="Gene3D" id="3.40.190.10">
    <property type="entry name" value="Periplasmic binding protein-like II"/>
    <property type="match status" value="1"/>
</dbReference>
<keyword evidence="2" id="KW-0805">Transcription regulation</keyword>
<evidence type="ECO:0000256" key="2">
    <source>
        <dbReference type="ARBA" id="ARBA00023015"/>
    </source>
</evidence>
<dbReference type="Pfam" id="PF00126">
    <property type="entry name" value="HTH_1"/>
    <property type="match status" value="1"/>
</dbReference>
<evidence type="ECO:0000259" key="5">
    <source>
        <dbReference type="PROSITE" id="PS50931"/>
    </source>
</evidence>
<accession>A0ABT3P639</accession>
<dbReference type="SUPFAM" id="SSF53850">
    <property type="entry name" value="Periplasmic binding protein-like II"/>
    <property type="match status" value="1"/>
</dbReference>
<evidence type="ECO:0000313" key="7">
    <source>
        <dbReference type="Proteomes" id="UP001142810"/>
    </source>
</evidence>
<dbReference type="EMBL" id="JAPFRD010000009">
    <property type="protein sequence ID" value="MCW8108238.1"/>
    <property type="molecule type" value="Genomic_DNA"/>
</dbReference>
<comment type="caution">
    <text evidence="6">The sequence shown here is derived from an EMBL/GenBank/DDBJ whole genome shotgun (WGS) entry which is preliminary data.</text>
</comment>
<dbReference type="InterPro" id="IPR005119">
    <property type="entry name" value="LysR_subst-bd"/>
</dbReference>
<comment type="similarity">
    <text evidence="1">Belongs to the LysR transcriptional regulatory family.</text>
</comment>
<evidence type="ECO:0000256" key="3">
    <source>
        <dbReference type="ARBA" id="ARBA00023125"/>
    </source>
</evidence>
<dbReference type="InterPro" id="IPR036390">
    <property type="entry name" value="WH_DNA-bd_sf"/>
</dbReference>